<organism evidence="4 5">
    <name type="scientific">Debaryomyces fabryi</name>
    <dbReference type="NCBI Taxonomy" id="58627"/>
    <lineage>
        <taxon>Eukaryota</taxon>
        <taxon>Fungi</taxon>
        <taxon>Dikarya</taxon>
        <taxon>Ascomycota</taxon>
        <taxon>Saccharomycotina</taxon>
        <taxon>Pichiomycetes</taxon>
        <taxon>Debaryomycetaceae</taxon>
        <taxon>Debaryomyces</taxon>
    </lineage>
</organism>
<dbReference type="RefSeq" id="XP_015465051.1">
    <property type="nucleotide sequence ID" value="XM_015614117.1"/>
</dbReference>
<comment type="similarity">
    <text evidence="1">Belongs to the peptidase M20A family.</text>
</comment>
<name>A0A0V1PS14_9ASCO</name>
<dbReference type="PANTHER" id="PTHR32494:SF5">
    <property type="entry name" value="ALLANTOATE AMIDOHYDROLASE"/>
    <property type="match status" value="1"/>
</dbReference>
<dbReference type="NCBIfam" id="TIGR01879">
    <property type="entry name" value="hydantase"/>
    <property type="match status" value="1"/>
</dbReference>
<dbReference type="GO" id="GO:0016813">
    <property type="term" value="F:hydrolase activity, acting on carbon-nitrogen (but not peptide) bonds, in linear amidines"/>
    <property type="evidence" value="ECO:0007669"/>
    <property type="project" value="InterPro"/>
</dbReference>
<dbReference type="SUPFAM" id="SSF55031">
    <property type="entry name" value="Bacterial exopeptidase dimerisation domain"/>
    <property type="match status" value="1"/>
</dbReference>
<protein>
    <recommendedName>
        <fullName evidence="3">Peptidase M20 dimerisation domain-containing protein</fullName>
    </recommendedName>
</protein>
<comment type="caution">
    <text evidence="4">The sequence shown here is derived from an EMBL/GenBank/DDBJ whole genome shotgun (WGS) entry which is preliminary data.</text>
</comment>
<gene>
    <name evidence="4" type="ORF">AC631_05288</name>
</gene>
<dbReference type="Proteomes" id="UP000054251">
    <property type="component" value="Unassembled WGS sequence"/>
</dbReference>
<sequence>MKENAYIPNYPFAVVNWTNEEGARFPKSTMGSSLWAENVTEESIMNLQSVTDQEPVTVAQELERIGYNGTTLASYKTNPLGAHFELHIEQGPILEKENKKIGIVTGAQAYDWFKVTVLGNSSHTGTTPLNTRSDALFAVSQMIVKCNEVGNKHNGLVSVGIVNVEPAVVNVIPNKVSFVYDARHESDETLAKIHLELEQEFKKIADSAKGDFSSKPLKVEIEHLFNSKAVNFHEKCISHIKNASVDLYGENNVREIMSGAGHDSCSTSSRCPTSMIFIPSRDGISHSPEEYSSPELIDNGLNVLLNAVLSYDQSRQN</sequence>
<accession>A0A0V1PS14</accession>
<dbReference type="EMBL" id="LMYN01000189">
    <property type="protein sequence ID" value="KRZ98948.1"/>
    <property type="molecule type" value="Genomic_DNA"/>
</dbReference>
<dbReference type="Pfam" id="PF01546">
    <property type="entry name" value="Peptidase_M20"/>
    <property type="match status" value="1"/>
</dbReference>
<dbReference type="Gene3D" id="3.40.630.10">
    <property type="entry name" value="Zn peptidases"/>
    <property type="match status" value="2"/>
</dbReference>
<evidence type="ECO:0000313" key="4">
    <source>
        <dbReference type="EMBL" id="KRZ98948.1"/>
    </source>
</evidence>
<dbReference type="AlphaFoldDB" id="A0A0V1PS14"/>
<dbReference type="InterPro" id="IPR011650">
    <property type="entry name" value="Peptidase_M20_dimer"/>
</dbReference>
<dbReference type="OrthoDB" id="4676at2759"/>
<evidence type="ECO:0000256" key="1">
    <source>
        <dbReference type="ARBA" id="ARBA00006247"/>
    </source>
</evidence>
<reference evidence="4 5" key="1">
    <citation type="submission" date="2015-11" db="EMBL/GenBank/DDBJ databases">
        <title>The genome of Debaryomyces fabryi.</title>
        <authorList>
            <person name="Tafer H."/>
            <person name="Lopandic K."/>
        </authorList>
    </citation>
    <scope>NUCLEOTIDE SEQUENCE [LARGE SCALE GENOMIC DNA]</scope>
    <source>
        <strain evidence="4 5">CBS 789</strain>
    </source>
</reference>
<keyword evidence="2" id="KW-0378">Hydrolase</keyword>
<evidence type="ECO:0000256" key="2">
    <source>
        <dbReference type="ARBA" id="ARBA00022801"/>
    </source>
</evidence>
<dbReference type="SUPFAM" id="SSF53187">
    <property type="entry name" value="Zn-dependent exopeptidases"/>
    <property type="match status" value="1"/>
</dbReference>
<dbReference type="InterPro" id="IPR010158">
    <property type="entry name" value="Amidase_Cbmase"/>
</dbReference>
<dbReference type="InterPro" id="IPR036264">
    <property type="entry name" value="Bact_exopeptidase_dim_dom"/>
</dbReference>
<dbReference type="GeneID" id="26842297"/>
<evidence type="ECO:0000259" key="3">
    <source>
        <dbReference type="Pfam" id="PF07687"/>
    </source>
</evidence>
<dbReference type="PANTHER" id="PTHR32494">
    <property type="entry name" value="ALLANTOATE DEIMINASE-RELATED"/>
    <property type="match status" value="1"/>
</dbReference>
<keyword evidence="5" id="KW-1185">Reference proteome</keyword>
<evidence type="ECO:0000313" key="5">
    <source>
        <dbReference type="Proteomes" id="UP000054251"/>
    </source>
</evidence>
<proteinExistence type="inferred from homology"/>
<dbReference type="InterPro" id="IPR002933">
    <property type="entry name" value="Peptidase_M20"/>
</dbReference>
<feature type="domain" description="Peptidase M20 dimerisation" evidence="3">
    <location>
        <begin position="110"/>
        <end position="206"/>
    </location>
</feature>
<dbReference type="Pfam" id="PF07687">
    <property type="entry name" value="M20_dimer"/>
    <property type="match status" value="1"/>
</dbReference>